<feature type="compositionally biased region" description="Basic and acidic residues" evidence="6">
    <location>
        <begin position="35"/>
        <end position="45"/>
    </location>
</feature>
<dbReference type="GO" id="GO:0006313">
    <property type="term" value="P:DNA transposition"/>
    <property type="evidence" value="ECO:0007669"/>
    <property type="project" value="InterPro"/>
</dbReference>
<evidence type="ECO:0000256" key="2">
    <source>
        <dbReference type="ARBA" id="ARBA00010961"/>
    </source>
</evidence>
<dbReference type="Proteomes" id="UP000649753">
    <property type="component" value="Unassembled WGS sequence"/>
</dbReference>
<dbReference type="EMBL" id="JADBEB010000001">
    <property type="protein sequence ID" value="MBE1488216.1"/>
    <property type="molecule type" value="Genomic_DNA"/>
</dbReference>
<sequence length="45" mass="4736">MKKHDPAGVGAGNIRNGSRPKSVLTDAGGPVQIDVPRDRAGTFEY</sequence>
<comment type="caution">
    <text evidence="7">The sequence shown here is derived from an EMBL/GenBank/DDBJ whole genome shotgun (WGS) entry which is preliminary data.</text>
</comment>
<evidence type="ECO:0000256" key="3">
    <source>
        <dbReference type="ARBA" id="ARBA00022578"/>
    </source>
</evidence>
<proteinExistence type="inferred from homology"/>
<evidence type="ECO:0000256" key="6">
    <source>
        <dbReference type="SAM" id="MobiDB-lite"/>
    </source>
</evidence>
<dbReference type="GO" id="GO:0004803">
    <property type="term" value="F:transposase activity"/>
    <property type="evidence" value="ECO:0007669"/>
    <property type="project" value="InterPro"/>
</dbReference>
<keyword evidence="3" id="KW-0815">Transposition</keyword>
<feature type="region of interest" description="Disordered" evidence="6">
    <location>
        <begin position="1"/>
        <end position="45"/>
    </location>
</feature>
<evidence type="ECO:0000313" key="7">
    <source>
        <dbReference type="EMBL" id="MBE1488216.1"/>
    </source>
</evidence>
<evidence type="ECO:0000256" key="5">
    <source>
        <dbReference type="ARBA" id="ARBA00023172"/>
    </source>
</evidence>
<dbReference type="AlphaFoldDB" id="A0A927M7P1"/>
<comment type="function">
    <text evidence="1">Required for the transposition of the insertion element.</text>
</comment>
<gene>
    <name evidence="7" type="ORF">H4W31_003854</name>
</gene>
<dbReference type="InterPro" id="IPR001207">
    <property type="entry name" value="Transposase_mutator"/>
</dbReference>
<evidence type="ECO:0000256" key="4">
    <source>
        <dbReference type="ARBA" id="ARBA00023125"/>
    </source>
</evidence>
<organism evidence="7 8">
    <name type="scientific">Plantactinospora soyae</name>
    <dbReference type="NCBI Taxonomy" id="1544732"/>
    <lineage>
        <taxon>Bacteria</taxon>
        <taxon>Bacillati</taxon>
        <taxon>Actinomycetota</taxon>
        <taxon>Actinomycetes</taxon>
        <taxon>Micromonosporales</taxon>
        <taxon>Micromonosporaceae</taxon>
        <taxon>Plantactinospora</taxon>
    </lineage>
</organism>
<protein>
    <submittedName>
        <fullName evidence="7">Transposase-like protein</fullName>
    </submittedName>
</protein>
<reference evidence="7" key="1">
    <citation type="submission" date="2020-10" db="EMBL/GenBank/DDBJ databases">
        <title>Sequencing the genomes of 1000 actinobacteria strains.</title>
        <authorList>
            <person name="Klenk H.-P."/>
        </authorList>
    </citation>
    <scope>NUCLEOTIDE SEQUENCE</scope>
    <source>
        <strain evidence="7">DSM 46832</strain>
    </source>
</reference>
<keyword evidence="5" id="KW-0233">DNA recombination</keyword>
<evidence type="ECO:0000256" key="1">
    <source>
        <dbReference type="ARBA" id="ARBA00002190"/>
    </source>
</evidence>
<evidence type="ECO:0000313" key="8">
    <source>
        <dbReference type="Proteomes" id="UP000649753"/>
    </source>
</evidence>
<accession>A0A927M7P1</accession>
<name>A0A927M7P1_9ACTN</name>
<comment type="similarity">
    <text evidence="2">Belongs to the transposase mutator family.</text>
</comment>
<dbReference type="GO" id="GO:0003677">
    <property type="term" value="F:DNA binding"/>
    <property type="evidence" value="ECO:0007669"/>
    <property type="project" value="UniProtKB-KW"/>
</dbReference>
<dbReference type="Pfam" id="PF00872">
    <property type="entry name" value="Transposase_mut"/>
    <property type="match status" value="1"/>
</dbReference>
<keyword evidence="8" id="KW-1185">Reference proteome</keyword>
<keyword evidence="4" id="KW-0238">DNA-binding</keyword>